<feature type="compositionally biased region" description="Polar residues" evidence="5">
    <location>
        <begin position="721"/>
        <end position="736"/>
    </location>
</feature>
<feature type="region of interest" description="Disordered" evidence="5">
    <location>
        <begin position="751"/>
        <end position="848"/>
    </location>
</feature>
<dbReference type="SMART" id="SM00195">
    <property type="entry name" value="DSPc"/>
    <property type="match status" value="1"/>
</dbReference>
<dbReference type="EC" id="3.1.3.48" evidence="2"/>
<feature type="compositionally biased region" description="Polar residues" evidence="5">
    <location>
        <begin position="796"/>
        <end position="807"/>
    </location>
</feature>
<dbReference type="Proteomes" id="UP000614601">
    <property type="component" value="Unassembled WGS sequence"/>
</dbReference>
<evidence type="ECO:0000313" key="9">
    <source>
        <dbReference type="Proteomes" id="UP000614601"/>
    </source>
</evidence>
<dbReference type="Proteomes" id="UP000783686">
    <property type="component" value="Unassembled WGS sequence"/>
</dbReference>
<feature type="region of interest" description="Disordered" evidence="5">
    <location>
        <begin position="284"/>
        <end position="486"/>
    </location>
</feature>
<organism evidence="8 9">
    <name type="scientific">Bursaphelenchus okinawaensis</name>
    <dbReference type="NCBI Taxonomy" id="465554"/>
    <lineage>
        <taxon>Eukaryota</taxon>
        <taxon>Metazoa</taxon>
        <taxon>Ecdysozoa</taxon>
        <taxon>Nematoda</taxon>
        <taxon>Chromadorea</taxon>
        <taxon>Rhabditida</taxon>
        <taxon>Tylenchina</taxon>
        <taxon>Tylenchomorpha</taxon>
        <taxon>Aphelenchoidea</taxon>
        <taxon>Aphelenchoididae</taxon>
        <taxon>Bursaphelenchus</taxon>
    </lineage>
</organism>
<dbReference type="InterPro" id="IPR020422">
    <property type="entry name" value="TYR_PHOSPHATASE_DUAL_dom"/>
</dbReference>
<dbReference type="Gene3D" id="3.90.190.10">
    <property type="entry name" value="Protein tyrosine phosphatase superfamily"/>
    <property type="match status" value="1"/>
</dbReference>
<feature type="region of interest" description="Disordered" evidence="5">
    <location>
        <begin position="715"/>
        <end position="736"/>
    </location>
</feature>
<evidence type="ECO:0000259" key="7">
    <source>
        <dbReference type="PROSITE" id="PS50056"/>
    </source>
</evidence>
<feature type="compositionally biased region" description="Low complexity" evidence="5">
    <location>
        <begin position="837"/>
        <end position="848"/>
    </location>
</feature>
<dbReference type="InterPro" id="IPR029021">
    <property type="entry name" value="Prot-tyrosine_phosphatase-like"/>
</dbReference>
<evidence type="ECO:0000256" key="2">
    <source>
        <dbReference type="ARBA" id="ARBA00013064"/>
    </source>
</evidence>
<feature type="compositionally biased region" description="Polar residues" evidence="5">
    <location>
        <begin position="416"/>
        <end position="427"/>
    </location>
</feature>
<feature type="compositionally biased region" description="Low complexity" evidence="5">
    <location>
        <begin position="777"/>
        <end position="795"/>
    </location>
</feature>
<dbReference type="PROSITE" id="PS50056">
    <property type="entry name" value="TYR_PHOSPHATASE_2"/>
    <property type="match status" value="1"/>
</dbReference>
<protein>
    <recommendedName>
        <fullName evidence="2">protein-tyrosine-phosphatase</fullName>
        <ecNumber evidence="2">3.1.3.48</ecNumber>
    </recommendedName>
</protein>
<feature type="compositionally biased region" description="Basic and acidic residues" evidence="5">
    <location>
        <begin position="292"/>
        <end position="301"/>
    </location>
</feature>
<dbReference type="PANTHER" id="PTHR10159">
    <property type="entry name" value="DUAL SPECIFICITY PROTEIN PHOSPHATASE"/>
    <property type="match status" value="1"/>
</dbReference>
<evidence type="ECO:0000259" key="6">
    <source>
        <dbReference type="PROSITE" id="PS50054"/>
    </source>
</evidence>
<feature type="compositionally biased region" description="Acidic residues" evidence="5">
    <location>
        <begin position="762"/>
        <end position="771"/>
    </location>
</feature>
<dbReference type="GO" id="GO:0005737">
    <property type="term" value="C:cytoplasm"/>
    <property type="evidence" value="ECO:0007669"/>
    <property type="project" value="TreeGrafter"/>
</dbReference>
<reference evidence="8" key="1">
    <citation type="submission" date="2020-09" db="EMBL/GenBank/DDBJ databases">
        <authorList>
            <person name="Kikuchi T."/>
        </authorList>
    </citation>
    <scope>NUCLEOTIDE SEQUENCE</scope>
    <source>
        <strain evidence="8">SH1</strain>
    </source>
</reference>
<dbReference type="GO" id="GO:0017017">
    <property type="term" value="F:MAP kinase tyrosine/serine/threonine phosphatase activity"/>
    <property type="evidence" value="ECO:0007669"/>
    <property type="project" value="TreeGrafter"/>
</dbReference>
<dbReference type="Pfam" id="PF00782">
    <property type="entry name" value="DSPc"/>
    <property type="match status" value="1"/>
</dbReference>
<dbReference type="EMBL" id="CAJFCW020000002">
    <property type="protein sequence ID" value="CAG9090899.1"/>
    <property type="molecule type" value="Genomic_DNA"/>
</dbReference>
<feature type="compositionally biased region" description="Polar residues" evidence="5">
    <location>
        <begin position="302"/>
        <end position="314"/>
    </location>
</feature>
<name>A0A811K401_9BILA</name>
<accession>A0A811K401</accession>
<dbReference type="GO" id="GO:0008330">
    <property type="term" value="F:protein tyrosine/threonine phosphatase activity"/>
    <property type="evidence" value="ECO:0007669"/>
    <property type="project" value="TreeGrafter"/>
</dbReference>
<dbReference type="PANTHER" id="PTHR10159:SF533">
    <property type="entry name" value="TYROSINE-PROTEIN PHOSPHATASE VHP-1"/>
    <property type="match status" value="1"/>
</dbReference>
<keyword evidence="3" id="KW-0378">Hydrolase</keyword>
<comment type="similarity">
    <text evidence="1">Belongs to the protein-tyrosine phosphatase family. Non-receptor class dual specificity subfamily.</text>
</comment>
<feature type="compositionally biased region" description="Basic and acidic residues" evidence="5">
    <location>
        <begin position="396"/>
        <end position="415"/>
    </location>
</feature>
<evidence type="ECO:0000256" key="5">
    <source>
        <dbReference type="SAM" id="MobiDB-lite"/>
    </source>
</evidence>
<dbReference type="GO" id="GO:0043409">
    <property type="term" value="P:negative regulation of MAPK cascade"/>
    <property type="evidence" value="ECO:0007669"/>
    <property type="project" value="TreeGrafter"/>
</dbReference>
<dbReference type="InterPro" id="IPR016130">
    <property type="entry name" value="Tyr_Pase_AS"/>
</dbReference>
<evidence type="ECO:0000256" key="1">
    <source>
        <dbReference type="ARBA" id="ARBA00008601"/>
    </source>
</evidence>
<evidence type="ECO:0000256" key="3">
    <source>
        <dbReference type="ARBA" id="ARBA00022801"/>
    </source>
</evidence>
<dbReference type="InterPro" id="IPR000340">
    <property type="entry name" value="Dual-sp_phosphatase_cat-dom"/>
</dbReference>
<keyword evidence="4" id="KW-0904">Protein phosphatase</keyword>
<dbReference type="GO" id="GO:0033550">
    <property type="term" value="F:MAP kinase tyrosine phosphatase activity"/>
    <property type="evidence" value="ECO:0007669"/>
    <property type="project" value="TreeGrafter"/>
</dbReference>
<evidence type="ECO:0000313" key="8">
    <source>
        <dbReference type="EMBL" id="CAD5210217.1"/>
    </source>
</evidence>
<comment type="caution">
    <text evidence="8">The sequence shown here is derived from an EMBL/GenBank/DDBJ whole genome shotgun (WGS) entry which is preliminary data.</text>
</comment>
<evidence type="ECO:0000256" key="4">
    <source>
        <dbReference type="ARBA" id="ARBA00022912"/>
    </source>
</evidence>
<dbReference type="InterPro" id="IPR000387">
    <property type="entry name" value="Tyr_Pase_dom"/>
</dbReference>
<dbReference type="SUPFAM" id="SSF52799">
    <property type="entry name" value="(Phosphotyrosine protein) phosphatases II"/>
    <property type="match status" value="1"/>
</dbReference>
<dbReference type="AlphaFoldDB" id="A0A811K401"/>
<dbReference type="EMBL" id="CAJFDH010000002">
    <property type="protein sequence ID" value="CAD5210217.1"/>
    <property type="molecule type" value="Genomic_DNA"/>
</dbReference>
<dbReference type="PROSITE" id="PS50054">
    <property type="entry name" value="TYR_PHOSPHATASE_DUAL"/>
    <property type="match status" value="1"/>
</dbReference>
<feature type="compositionally biased region" description="Low complexity" evidence="5">
    <location>
        <begin position="324"/>
        <end position="345"/>
    </location>
</feature>
<gene>
    <name evidence="8" type="ORF">BOKJ2_LOCUS3077</name>
</gene>
<dbReference type="OrthoDB" id="165342at2759"/>
<proteinExistence type="inferred from homology"/>
<feature type="compositionally biased region" description="Low complexity" evidence="5">
    <location>
        <begin position="366"/>
        <end position="381"/>
    </location>
</feature>
<feature type="domain" description="Tyrosine specific protein phosphatases" evidence="7">
    <location>
        <begin position="172"/>
        <end position="233"/>
    </location>
</feature>
<dbReference type="PROSITE" id="PS00383">
    <property type="entry name" value="TYR_PHOSPHATASE_1"/>
    <property type="match status" value="1"/>
</dbReference>
<sequence length="848" mass="94416">MVPPSSSVCYRARPSFFAAPTNRSFSEFHEHYPLLCESSEAASSTTSANPLFTEQDEAGRPSLFKSNLYHSPSAQAVMAGHRFSGLRLPTSHSSPCIASSSSENEPSGPTEILDFMFLGSQEDALDRNFISKLPIQKVINISEKCPRSDLILNDERHFLRIPVNDTYDAKLSPFFEKAYEFIEDARRSNQKVLVHCLAGISRSATLAIAYVMRRNKLTAEDAYKFVQTRRPSISPNFNFMGQLTVYERNLRRAKLLPPCAEAAPSFGRKSETVADLQSYSRHCESESGFESATERSFESSDKSYGSSNERSFGSTDRLYESRSSDSSYGRYSESRYSGTAEQSSRSSDRYSEASRASDSSTDRASESSSSHSHSSQNQASEGSYHRRHFDNQSSEQSHHRNFESHPLESQYHRQNPDNSSESPQRQEGSYMESRRELPSDNGKPRTTNKRTIDVPLSMPQRPRILFSDTPTRREATSSWKAPVPTIPSPSTEFSKLDISLQNDLLGCDTSMKPSSSQNDVFMAQNDISLENPLFGAPDVDIWNSKVAQVLPEDVGKNTMATTYGYVTPDAMKRRMKKPNNLCLPLFNMMDRRGEGRRRFADDMGHCGQKFGGNMNSSQTSGGIINQSFTMNSGRPSGFDKSFPNRGDRANFRLHTTMSTDNIRSHGKGRCLRRTASDDLLQSPSADNLPSILNDNTRLKSFCSTSKFCHKAFGKCHKSSDKCSPSKSTPCTSKATSSTCEKPRLRKRFHRLAKMDKNGTFDPIDEEDDPSDYELRKSTCTTTSSSTVYSSISTDSATSEMAPQTPESGYQDEFTAKPKAAEATALGQDSFDPEKESLSSSSSLEIAVQ</sequence>
<keyword evidence="9" id="KW-1185">Reference proteome</keyword>
<feature type="domain" description="Tyrosine-protein phosphatase" evidence="6">
    <location>
        <begin position="108"/>
        <end position="252"/>
    </location>
</feature>